<name>A0A853J785_9GAMM</name>
<evidence type="ECO:0000313" key="3">
    <source>
        <dbReference type="Proteomes" id="UP000578091"/>
    </source>
</evidence>
<reference evidence="2 3" key="1">
    <citation type="submission" date="2020-07" db="EMBL/GenBank/DDBJ databases">
        <title>Luteimonas sp. SJ-92.</title>
        <authorList>
            <person name="Huang X.-X."/>
            <person name="Xu L."/>
            <person name="Sun J.-Q."/>
        </authorList>
    </citation>
    <scope>NUCLEOTIDE SEQUENCE [LARGE SCALE GENOMIC DNA]</scope>
    <source>
        <strain evidence="2 3">SJ-92</strain>
    </source>
</reference>
<proteinExistence type="predicted"/>
<comment type="caution">
    <text evidence="2">The sequence shown here is derived from an EMBL/GenBank/DDBJ whole genome shotgun (WGS) entry which is preliminary data.</text>
</comment>
<dbReference type="Proteomes" id="UP000578091">
    <property type="component" value="Unassembled WGS sequence"/>
</dbReference>
<evidence type="ECO:0000259" key="1">
    <source>
        <dbReference type="Pfam" id="PF15648"/>
    </source>
</evidence>
<gene>
    <name evidence="2" type="ORF">H0E84_00840</name>
</gene>
<protein>
    <recommendedName>
        <fullName evidence="1">Tox-REase-5 domain-containing protein</fullName>
    </recommendedName>
</protein>
<evidence type="ECO:0000313" key="2">
    <source>
        <dbReference type="EMBL" id="NZA24921.1"/>
    </source>
</evidence>
<feature type="domain" description="Tox-REase-5" evidence="1">
    <location>
        <begin position="112"/>
        <end position="200"/>
    </location>
</feature>
<keyword evidence="3" id="KW-1185">Reference proteome</keyword>
<dbReference type="EMBL" id="JACCKA010000008">
    <property type="protein sequence ID" value="NZA24921.1"/>
    <property type="molecule type" value="Genomic_DNA"/>
</dbReference>
<organism evidence="2 3">
    <name type="scientific">Luteimonas salinisoli</name>
    <dbReference type="NCBI Taxonomy" id="2752307"/>
    <lineage>
        <taxon>Bacteria</taxon>
        <taxon>Pseudomonadati</taxon>
        <taxon>Pseudomonadota</taxon>
        <taxon>Gammaproteobacteria</taxon>
        <taxon>Lysobacterales</taxon>
        <taxon>Lysobacteraceae</taxon>
        <taxon>Luteimonas</taxon>
    </lineage>
</organism>
<dbReference type="InterPro" id="IPR028904">
    <property type="entry name" value="Tox-REase-5_dom"/>
</dbReference>
<sequence>MGELIKWALNAERVRKLTETLTGARAEAREADCSEVGDDTECNQCKLQEGALLPAVPRRAIRRENRINWEYQLYIANLHAAPERFSYCDKDTGMPMADFDFSIAKQVWNAATGKPQPVPAQLNVTEWLYNGVWFDGFWRDKCTVVDAKGRYAQFLDDQGLPHAGFPAWGVFPDMINEARNQISAVAPARPQASIEWHFLQHEVYEWAKDAIPPEIKCVPSPWQRMVQA</sequence>
<dbReference type="RefSeq" id="WP_180676730.1">
    <property type="nucleotide sequence ID" value="NZ_JACCKA010000008.1"/>
</dbReference>
<dbReference type="Pfam" id="PF15648">
    <property type="entry name" value="Tox-REase-5"/>
    <property type="match status" value="1"/>
</dbReference>
<accession>A0A853J785</accession>
<dbReference type="AlphaFoldDB" id="A0A853J785"/>